<dbReference type="PANTHER" id="PTHR19957:SF307">
    <property type="entry name" value="PROTEIN SSO1-RELATED"/>
    <property type="match status" value="1"/>
</dbReference>
<dbReference type="InParanoid" id="C1FHV3"/>
<dbReference type="GO" id="GO:0006887">
    <property type="term" value="P:exocytosis"/>
    <property type="evidence" value="ECO:0007669"/>
    <property type="project" value="TreeGrafter"/>
</dbReference>
<dbReference type="GO" id="GO:0000149">
    <property type="term" value="F:SNARE binding"/>
    <property type="evidence" value="ECO:0007669"/>
    <property type="project" value="TreeGrafter"/>
</dbReference>
<dbReference type="OrthoDB" id="10255013at2759"/>
<dbReference type="InterPro" id="IPR045242">
    <property type="entry name" value="Syntaxin"/>
</dbReference>
<feature type="transmembrane region" description="Helical" evidence="10">
    <location>
        <begin position="301"/>
        <end position="321"/>
    </location>
</feature>
<proteinExistence type="inferred from homology"/>
<evidence type="ECO:0000313" key="12">
    <source>
        <dbReference type="EMBL" id="ACO69884.1"/>
    </source>
</evidence>
<sequence>MNDLLSSVKGNGAPAPAARSARTRPEASGNPFEQATAPPPADEEAPPAAPTPGGGDSSMEAFFADVATVKSILGDVRKKLAKLNRLNDESKTATRTETMKRYRDEMNGVIEEVSTTARECKLRLENLDRANAEAAKGAGAGPGSSQERTRTTITSSLKMKLKQQMAEFQDLRARLQSEYREVVEHRYFAVTGEQADEKTLDHLIETGESETIFQKAMMEQGRGQILDTVAEIQERHDAVKELERKLLELHQIFLDMSVLVEAQGEMLDNIENQVSKSVDYVHRGQVSLIQARKYQKSSRKWMCCSLICVLMIACAILLPVLQPWASGGA</sequence>
<dbReference type="InterPro" id="IPR006011">
    <property type="entry name" value="Syntaxin_N"/>
</dbReference>
<protein>
    <recommendedName>
        <fullName evidence="11">t-SNARE coiled-coil homology domain-containing protein</fullName>
    </recommendedName>
</protein>
<name>C1FHV3_MICCC</name>
<dbReference type="GeneID" id="8247185"/>
<dbReference type="Gene3D" id="1.20.5.110">
    <property type="match status" value="1"/>
</dbReference>
<evidence type="ECO:0000256" key="6">
    <source>
        <dbReference type="ARBA" id="ARBA00022989"/>
    </source>
</evidence>
<dbReference type="InterPro" id="IPR000727">
    <property type="entry name" value="T_SNARE_dom"/>
</dbReference>
<dbReference type="Pfam" id="PF05739">
    <property type="entry name" value="SNARE"/>
    <property type="match status" value="1"/>
</dbReference>
<evidence type="ECO:0000256" key="5">
    <source>
        <dbReference type="ARBA" id="ARBA00022927"/>
    </source>
</evidence>
<dbReference type="RefSeq" id="XP_002508626.1">
    <property type="nucleotide sequence ID" value="XM_002508580.1"/>
</dbReference>
<keyword evidence="3" id="KW-0813">Transport</keyword>
<dbReference type="GO" id="GO:0012505">
    <property type="term" value="C:endomembrane system"/>
    <property type="evidence" value="ECO:0007669"/>
    <property type="project" value="TreeGrafter"/>
</dbReference>
<accession>C1FHV3</accession>
<keyword evidence="13" id="KW-1185">Reference proteome</keyword>
<keyword evidence="4 10" id="KW-0812">Transmembrane</keyword>
<dbReference type="SMART" id="SM00503">
    <property type="entry name" value="SynN"/>
    <property type="match status" value="1"/>
</dbReference>
<evidence type="ECO:0000256" key="7">
    <source>
        <dbReference type="ARBA" id="ARBA00023136"/>
    </source>
</evidence>
<dbReference type="SUPFAM" id="SSF47661">
    <property type="entry name" value="t-snare proteins"/>
    <property type="match status" value="1"/>
</dbReference>
<dbReference type="InterPro" id="IPR010989">
    <property type="entry name" value="SNARE"/>
</dbReference>
<dbReference type="CDD" id="cd15848">
    <property type="entry name" value="SNARE_syntaxin1-like"/>
    <property type="match status" value="1"/>
</dbReference>
<dbReference type="Gene3D" id="1.20.58.70">
    <property type="match status" value="1"/>
</dbReference>
<dbReference type="GO" id="GO:0006906">
    <property type="term" value="P:vesicle fusion"/>
    <property type="evidence" value="ECO:0007669"/>
    <property type="project" value="TreeGrafter"/>
</dbReference>
<dbReference type="FunCoup" id="C1FHV3">
    <property type="interactions" value="1338"/>
</dbReference>
<gene>
    <name evidence="12" type="ORF">MICPUN_62208</name>
</gene>
<dbReference type="Pfam" id="PF00804">
    <property type="entry name" value="Syntaxin"/>
    <property type="match status" value="1"/>
</dbReference>
<dbReference type="GO" id="GO:0048278">
    <property type="term" value="P:vesicle docking"/>
    <property type="evidence" value="ECO:0007669"/>
    <property type="project" value="TreeGrafter"/>
</dbReference>
<evidence type="ECO:0000256" key="3">
    <source>
        <dbReference type="ARBA" id="ARBA00022448"/>
    </source>
</evidence>
<feature type="region of interest" description="Disordered" evidence="9">
    <location>
        <begin position="1"/>
        <end position="59"/>
    </location>
</feature>
<dbReference type="eggNOG" id="KOG0810">
    <property type="taxonomic scope" value="Eukaryota"/>
</dbReference>
<dbReference type="EMBL" id="CP001576">
    <property type="protein sequence ID" value="ACO69884.1"/>
    <property type="molecule type" value="Genomic_DNA"/>
</dbReference>
<evidence type="ECO:0000313" key="13">
    <source>
        <dbReference type="Proteomes" id="UP000002009"/>
    </source>
</evidence>
<dbReference type="InterPro" id="IPR006012">
    <property type="entry name" value="Syntaxin/epimorphin_CS"/>
</dbReference>
<dbReference type="PROSITE" id="PS00914">
    <property type="entry name" value="SYNTAXIN"/>
    <property type="match status" value="1"/>
</dbReference>
<keyword evidence="7 10" id="KW-0472">Membrane</keyword>
<dbReference type="OMA" id="EMGMHKP"/>
<feature type="domain" description="T-SNARE coiled-coil homology" evidence="11">
    <location>
        <begin position="229"/>
        <end position="291"/>
    </location>
</feature>
<dbReference type="SMART" id="SM00397">
    <property type="entry name" value="t_SNARE"/>
    <property type="match status" value="1"/>
</dbReference>
<keyword evidence="5" id="KW-0653">Protein transport</keyword>
<comment type="similarity">
    <text evidence="2 8">Belongs to the syntaxin family.</text>
</comment>
<evidence type="ECO:0000256" key="2">
    <source>
        <dbReference type="ARBA" id="ARBA00009063"/>
    </source>
</evidence>
<dbReference type="KEGG" id="mis:MICPUN_62208"/>
<dbReference type="AlphaFoldDB" id="C1FHV3"/>
<dbReference type="PROSITE" id="PS50192">
    <property type="entry name" value="T_SNARE"/>
    <property type="match status" value="1"/>
</dbReference>
<organism evidence="12 13">
    <name type="scientific">Micromonas commoda (strain RCC299 / NOUM17 / CCMP2709)</name>
    <name type="common">Picoplanktonic green alga</name>
    <dbReference type="NCBI Taxonomy" id="296587"/>
    <lineage>
        <taxon>Eukaryota</taxon>
        <taxon>Viridiplantae</taxon>
        <taxon>Chlorophyta</taxon>
        <taxon>Mamiellophyceae</taxon>
        <taxon>Mamiellales</taxon>
        <taxon>Mamiellaceae</taxon>
        <taxon>Micromonas</taxon>
    </lineage>
</organism>
<evidence type="ECO:0000256" key="10">
    <source>
        <dbReference type="SAM" id="Phobius"/>
    </source>
</evidence>
<dbReference type="GO" id="GO:0005484">
    <property type="term" value="F:SNAP receptor activity"/>
    <property type="evidence" value="ECO:0007669"/>
    <property type="project" value="InterPro"/>
</dbReference>
<dbReference type="FunFam" id="1.20.5.110:FF:000008">
    <property type="entry name" value="Syntaxin 132"/>
    <property type="match status" value="1"/>
</dbReference>
<evidence type="ECO:0000259" key="11">
    <source>
        <dbReference type="PROSITE" id="PS50192"/>
    </source>
</evidence>
<dbReference type="GO" id="GO:0031201">
    <property type="term" value="C:SNARE complex"/>
    <property type="evidence" value="ECO:0007669"/>
    <property type="project" value="TreeGrafter"/>
</dbReference>
<evidence type="ECO:0000256" key="9">
    <source>
        <dbReference type="SAM" id="MobiDB-lite"/>
    </source>
</evidence>
<comment type="subcellular location">
    <subcellularLocation>
        <location evidence="1">Membrane</location>
        <topology evidence="1">Single-pass type IV membrane protein</topology>
    </subcellularLocation>
</comment>
<dbReference type="Proteomes" id="UP000002009">
    <property type="component" value="Chromosome 10"/>
</dbReference>
<evidence type="ECO:0000256" key="4">
    <source>
        <dbReference type="ARBA" id="ARBA00022692"/>
    </source>
</evidence>
<evidence type="ECO:0000256" key="8">
    <source>
        <dbReference type="RuleBase" id="RU003858"/>
    </source>
</evidence>
<evidence type="ECO:0000256" key="1">
    <source>
        <dbReference type="ARBA" id="ARBA00004211"/>
    </source>
</evidence>
<reference evidence="12 13" key="1">
    <citation type="journal article" date="2009" name="Science">
        <title>Green evolution and dynamic adaptations revealed by genomes of the marine picoeukaryotes Micromonas.</title>
        <authorList>
            <person name="Worden A.Z."/>
            <person name="Lee J.H."/>
            <person name="Mock T."/>
            <person name="Rouze P."/>
            <person name="Simmons M.P."/>
            <person name="Aerts A.L."/>
            <person name="Allen A.E."/>
            <person name="Cuvelier M.L."/>
            <person name="Derelle E."/>
            <person name="Everett M.V."/>
            <person name="Foulon E."/>
            <person name="Grimwood J."/>
            <person name="Gundlach H."/>
            <person name="Henrissat B."/>
            <person name="Napoli C."/>
            <person name="McDonald S.M."/>
            <person name="Parker M.S."/>
            <person name="Rombauts S."/>
            <person name="Salamov A."/>
            <person name="Von Dassow P."/>
            <person name="Badger J.H."/>
            <person name="Coutinho P.M."/>
            <person name="Demir E."/>
            <person name="Dubchak I."/>
            <person name="Gentemann C."/>
            <person name="Eikrem W."/>
            <person name="Gready J.E."/>
            <person name="John U."/>
            <person name="Lanier W."/>
            <person name="Lindquist E.A."/>
            <person name="Lucas S."/>
            <person name="Mayer K.F."/>
            <person name="Moreau H."/>
            <person name="Not F."/>
            <person name="Otillar R."/>
            <person name="Panaud O."/>
            <person name="Pangilinan J."/>
            <person name="Paulsen I."/>
            <person name="Piegu B."/>
            <person name="Poliakov A."/>
            <person name="Robbens S."/>
            <person name="Schmutz J."/>
            <person name="Toulza E."/>
            <person name="Wyss T."/>
            <person name="Zelensky A."/>
            <person name="Zhou K."/>
            <person name="Armbrust E.V."/>
            <person name="Bhattacharya D."/>
            <person name="Goodenough U.W."/>
            <person name="Van de Peer Y."/>
            <person name="Grigoriev I.V."/>
        </authorList>
    </citation>
    <scope>NUCLEOTIDE SEQUENCE [LARGE SCALE GENOMIC DNA]</scope>
    <source>
        <strain evidence="13">RCC299 / NOUM17</strain>
    </source>
</reference>
<dbReference type="GO" id="GO:0005886">
    <property type="term" value="C:plasma membrane"/>
    <property type="evidence" value="ECO:0007669"/>
    <property type="project" value="TreeGrafter"/>
</dbReference>
<dbReference type="PANTHER" id="PTHR19957">
    <property type="entry name" value="SYNTAXIN"/>
    <property type="match status" value="1"/>
</dbReference>
<dbReference type="STRING" id="296587.C1FHV3"/>
<keyword evidence="6 10" id="KW-1133">Transmembrane helix</keyword>
<dbReference type="GO" id="GO:0006886">
    <property type="term" value="P:intracellular protein transport"/>
    <property type="evidence" value="ECO:0007669"/>
    <property type="project" value="InterPro"/>
</dbReference>